<evidence type="ECO:0000313" key="4">
    <source>
        <dbReference type="Proteomes" id="UP000193380"/>
    </source>
</evidence>
<dbReference type="InterPro" id="IPR036465">
    <property type="entry name" value="vWFA_dom_sf"/>
</dbReference>
<sequence length="244" mass="26660">MVPIKYPLAKTTEGAVRGKKKLVLRGDQGFPGQHGTHREREKSWSQGQRVNQDLTDPLGYLVYLGKMEGSNLRVRLVCRDCEGQRVPGKGIPGEKVEGIGGDCGWKGEFGEPGSVGHMGKSGEKGEPGLTREDVIKMIRDICGCGLKCRESPLELAFVIDSSESVGPENFEVVKDFVNALIDRVSVNCEASRISVILYSHLDMVVVNVKQQSSQNDVKVSSIEADEYLLQTGFKSSVSCMPQLC</sequence>
<name>A0A060Y6W7_ONCMY</name>
<dbReference type="Proteomes" id="UP000193380">
    <property type="component" value="Unassembled WGS sequence"/>
</dbReference>
<dbReference type="EMBL" id="FR908064">
    <property type="protein sequence ID" value="CDQ87663.1"/>
    <property type="molecule type" value="Genomic_DNA"/>
</dbReference>
<dbReference type="InterPro" id="IPR050525">
    <property type="entry name" value="ECM_Assembly_Org"/>
</dbReference>
<dbReference type="SUPFAM" id="SSF53300">
    <property type="entry name" value="vWA-like"/>
    <property type="match status" value="1"/>
</dbReference>
<dbReference type="PANTHER" id="PTHR24020">
    <property type="entry name" value="COLLAGEN ALPHA"/>
    <property type="match status" value="1"/>
</dbReference>
<dbReference type="InterPro" id="IPR002035">
    <property type="entry name" value="VWF_A"/>
</dbReference>
<dbReference type="PaxDb" id="8022-A0A060Y6W7"/>
<proteinExistence type="predicted"/>
<evidence type="ECO:0000256" key="1">
    <source>
        <dbReference type="SAM" id="MobiDB-lite"/>
    </source>
</evidence>
<organism evidence="3 4">
    <name type="scientific">Oncorhynchus mykiss</name>
    <name type="common">Rainbow trout</name>
    <name type="synonym">Salmo gairdneri</name>
    <dbReference type="NCBI Taxonomy" id="8022"/>
    <lineage>
        <taxon>Eukaryota</taxon>
        <taxon>Metazoa</taxon>
        <taxon>Chordata</taxon>
        <taxon>Craniata</taxon>
        <taxon>Vertebrata</taxon>
        <taxon>Euteleostomi</taxon>
        <taxon>Actinopterygii</taxon>
        <taxon>Neopterygii</taxon>
        <taxon>Teleostei</taxon>
        <taxon>Protacanthopterygii</taxon>
        <taxon>Salmoniformes</taxon>
        <taxon>Salmonidae</taxon>
        <taxon>Salmoninae</taxon>
        <taxon>Oncorhynchus</taxon>
    </lineage>
</organism>
<evidence type="ECO:0000313" key="3">
    <source>
        <dbReference type="EMBL" id="CDQ87663.1"/>
    </source>
</evidence>
<dbReference type="PROSITE" id="PS50234">
    <property type="entry name" value="VWFA"/>
    <property type="match status" value="1"/>
</dbReference>
<feature type="domain" description="VWFA" evidence="2">
    <location>
        <begin position="154"/>
        <end position="217"/>
    </location>
</feature>
<dbReference type="PANTHER" id="PTHR24020:SF20">
    <property type="entry name" value="PH DOMAIN-CONTAINING PROTEIN"/>
    <property type="match status" value="1"/>
</dbReference>
<evidence type="ECO:0000259" key="2">
    <source>
        <dbReference type="PROSITE" id="PS50234"/>
    </source>
</evidence>
<dbReference type="STRING" id="8022.A0A060Y6W7"/>
<dbReference type="Pfam" id="PF00092">
    <property type="entry name" value="VWA"/>
    <property type="match status" value="1"/>
</dbReference>
<reference evidence="3" key="1">
    <citation type="journal article" date="2014" name="Nat. Commun.">
        <title>The rainbow trout genome provides novel insights into evolution after whole-genome duplication in vertebrates.</title>
        <authorList>
            <person name="Berthelot C."/>
            <person name="Brunet F."/>
            <person name="Chalopin D."/>
            <person name="Juanchich A."/>
            <person name="Bernard M."/>
            <person name="Noel B."/>
            <person name="Bento P."/>
            <person name="Da Silva C."/>
            <person name="Labadie K."/>
            <person name="Alberti A."/>
            <person name="Aury J.M."/>
            <person name="Louis A."/>
            <person name="Dehais P."/>
            <person name="Bardou P."/>
            <person name="Montfort J."/>
            <person name="Klopp C."/>
            <person name="Cabau C."/>
            <person name="Gaspin C."/>
            <person name="Thorgaard G.H."/>
            <person name="Boussaha M."/>
            <person name="Quillet E."/>
            <person name="Guyomard R."/>
            <person name="Galiana D."/>
            <person name="Bobe J."/>
            <person name="Volff J.N."/>
            <person name="Genet C."/>
            <person name="Wincker P."/>
            <person name="Jaillon O."/>
            <person name="Roest Crollius H."/>
            <person name="Guiguen Y."/>
        </authorList>
    </citation>
    <scope>NUCLEOTIDE SEQUENCE [LARGE SCALE GENOMIC DNA]</scope>
</reference>
<gene>
    <name evidence="3" type="ORF">GSONMT00005028001</name>
</gene>
<dbReference type="Gene3D" id="3.40.50.410">
    <property type="entry name" value="von Willebrand factor, type A domain"/>
    <property type="match status" value="1"/>
</dbReference>
<protein>
    <recommendedName>
        <fullName evidence="2">VWFA domain-containing protein</fullName>
    </recommendedName>
</protein>
<dbReference type="AlphaFoldDB" id="A0A060Y6W7"/>
<feature type="region of interest" description="Disordered" evidence="1">
    <location>
        <begin position="26"/>
        <end position="49"/>
    </location>
</feature>
<reference evidence="3" key="2">
    <citation type="submission" date="2014-03" db="EMBL/GenBank/DDBJ databases">
        <authorList>
            <person name="Genoscope - CEA"/>
        </authorList>
    </citation>
    <scope>NUCLEOTIDE SEQUENCE</scope>
</reference>
<accession>A0A060Y6W7</accession>